<dbReference type="EMBL" id="CAJNYU010000997">
    <property type="protein sequence ID" value="CAF3403032.1"/>
    <property type="molecule type" value="Genomic_DNA"/>
</dbReference>
<sequence>MIDPRFANAGALPLVPGFGTQQVPMQYHQQPQPQRHHRHHKNKARKDESPVSRDESIHKVDHGQPNFLQNNDMPLGSGYGVPYGVTGFGASGAAGFHQQQQFSGGNFGYTNQYQTGPYGQVPQFGGPVGQPVKQHRRHHRHRRQEKPEETNNAHEGDQEQGVPEQLIGQRSTSAMSNEGPKTRSPAPDAESEVAGAPAPQSKNRRHRHRQQNVEQTNFGQAHQSRQKKCHTLAGADGYGHINDDLIFIERGDHSPHRQEPPPGFEYKGTIEVQGIDKEYRSRSRGSAAALQPSVPVVQSSIPISQPAVPTPSMGPCPPGWQQMMLTAGSCGPCPSGGLPYTGHTIGAMGGTQPGFGSFGGVGSFGLTGAGNGFGNFGPGLGGGFGNFGAGASFPSQCQFVADYIFGSNTGATSTPGGAGFTNGYQRTGGTGVTEQFKNEQVEEHASDRPTIIEVWQRRSKSVKHTSSRPTSPHRSPSQPGHGSHSPTTGPSFDFERFRKDILNAIERMAPRGGSGFTDTQPTGRDGGTQTQIPPTPDEPPIRHGKSQQPNTGEVRVIVQPIQPVFYMPRQTEGTAPQQHFGGGFVGPAPAIQQQTSTGAANIIYIPRNVYVPVVKPVFVPRERVIVRPQVIHVARPVLVDRPVPVTQRPIIIDRERPVPVPVRGAGQEAASTGGSKIIREEYVYRDNLPVAYGGRFPEFAGGVNYGYMPTEQEHQYASSSTHETSNIYQTQAPVINVNVPNQFQHSQSVSQFEGQQGINENFHGSYANLAATESSYPAAINNDYLATQQEQQYANTSTHETGNMYQTEGPVINVNVQNQYQHSQSASHLTGQDATCQTFEGSYSDLVGSSNGMPLNVDQRNQDVFRQVLDQSAQISGVPLHGPTQIEVLDTAVNPSWQKTDQSALMRRYGRPAFEIVHKSEEIEQQMYNELRQRTSSTGIVRSSSTASYASGSGIGAGGMVQY</sequence>
<accession>A0A818AFM6</accession>
<feature type="compositionally biased region" description="Basic residues" evidence="1">
    <location>
        <begin position="34"/>
        <end position="44"/>
    </location>
</feature>
<name>A0A818AFM6_9BILA</name>
<dbReference type="Proteomes" id="UP000663862">
    <property type="component" value="Unassembled WGS sequence"/>
</dbReference>
<comment type="caution">
    <text evidence="2">The sequence shown here is derived from an EMBL/GenBank/DDBJ whole genome shotgun (WGS) entry which is preliminary data.</text>
</comment>
<feature type="compositionally biased region" description="Basic and acidic residues" evidence="1">
    <location>
        <begin position="436"/>
        <end position="447"/>
    </location>
</feature>
<reference evidence="2" key="1">
    <citation type="submission" date="2021-02" db="EMBL/GenBank/DDBJ databases">
        <authorList>
            <person name="Nowell W R."/>
        </authorList>
    </citation>
    <scope>NUCLEOTIDE SEQUENCE</scope>
</reference>
<feature type="region of interest" description="Disordered" evidence="1">
    <location>
        <begin position="411"/>
        <end position="493"/>
    </location>
</feature>
<organism evidence="2 4">
    <name type="scientific">Rotaria socialis</name>
    <dbReference type="NCBI Taxonomy" id="392032"/>
    <lineage>
        <taxon>Eukaryota</taxon>
        <taxon>Metazoa</taxon>
        <taxon>Spiralia</taxon>
        <taxon>Gnathifera</taxon>
        <taxon>Rotifera</taxon>
        <taxon>Eurotatoria</taxon>
        <taxon>Bdelloidea</taxon>
        <taxon>Philodinida</taxon>
        <taxon>Philodinidae</taxon>
        <taxon>Rotaria</taxon>
    </lineage>
</organism>
<dbReference type="AlphaFoldDB" id="A0A818AFM6"/>
<feature type="compositionally biased region" description="Gly residues" evidence="1">
    <location>
        <begin position="416"/>
        <end position="431"/>
    </location>
</feature>
<feature type="region of interest" description="Disordered" evidence="1">
    <location>
        <begin position="507"/>
        <end position="549"/>
    </location>
</feature>
<dbReference type="EMBL" id="CAJOBQ010001810">
    <property type="protein sequence ID" value="CAF4517617.1"/>
    <property type="molecule type" value="Genomic_DNA"/>
</dbReference>
<feature type="compositionally biased region" description="Polar residues" evidence="1">
    <location>
        <begin position="212"/>
        <end position="223"/>
    </location>
</feature>
<proteinExistence type="predicted"/>
<gene>
    <name evidence="2" type="ORF">FME351_LOCUS9248</name>
    <name evidence="3" type="ORF">TSG867_LOCUS22337</name>
</gene>
<feature type="compositionally biased region" description="Basic residues" evidence="1">
    <location>
        <begin position="133"/>
        <end position="144"/>
    </location>
</feature>
<feature type="compositionally biased region" description="Polar residues" evidence="1">
    <location>
        <begin position="516"/>
        <end position="532"/>
    </location>
</feature>
<feature type="compositionally biased region" description="Low complexity" evidence="1">
    <location>
        <begin position="467"/>
        <end position="486"/>
    </location>
</feature>
<feature type="compositionally biased region" description="Low complexity" evidence="1">
    <location>
        <begin position="116"/>
        <end position="132"/>
    </location>
</feature>
<feature type="region of interest" description="Disordered" evidence="1">
    <location>
        <begin position="26"/>
        <end position="73"/>
    </location>
</feature>
<evidence type="ECO:0000256" key="1">
    <source>
        <dbReference type="SAM" id="MobiDB-lite"/>
    </source>
</evidence>
<feature type="compositionally biased region" description="Basic residues" evidence="1">
    <location>
        <begin position="457"/>
        <end position="466"/>
    </location>
</feature>
<protein>
    <submittedName>
        <fullName evidence="2">Uncharacterized protein</fullName>
    </submittedName>
</protein>
<evidence type="ECO:0000313" key="2">
    <source>
        <dbReference type="EMBL" id="CAF3403032.1"/>
    </source>
</evidence>
<feature type="compositionally biased region" description="Basic and acidic residues" evidence="1">
    <location>
        <begin position="145"/>
        <end position="157"/>
    </location>
</feature>
<feature type="region of interest" description="Disordered" evidence="1">
    <location>
        <begin position="113"/>
        <end position="229"/>
    </location>
</feature>
<feature type="compositionally biased region" description="Basic and acidic residues" evidence="1">
    <location>
        <begin position="45"/>
        <end position="62"/>
    </location>
</feature>
<evidence type="ECO:0000313" key="4">
    <source>
        <dbReference type="Proteomes" id="UP000663869"/>
    </source>
</evidence>
<evidence type="ECO:0000313" key="3">
    <source>
        <dbReference type="EMBL" id="CAF4517617.1"/>
    </source>
</evidence>
<dbReference type="Proteomes" id="UP000663869">
    <property type="component" value="Unassembled WGS sequence"/>
</dbReference>